<accession>A0ABN3P1T2</accession>
<sequence length="156" mass="16655">MSPTTVLSQAQCRFEAVIQPDRMRVAQARHAASALLRLRGISDPLIDDVRLVVSELVTNAMEHGLGRIVVKIAEAEGTVTVEVSDCNPAPARVRSAQSDDLGGRGLMIVAALADSWGVSENGCTTWAVFLSRERKQDELPRIPGARSAIAASDPVP</sequence>
<keyword evidence="1" id="KW-0808">Transferase</keyword>
<dbReference type="RefSeq" id="WP_344543468.1">
    <property type="nucleotide sequence ID" value="NZ_BAAATM010000026.1"/>
</dbReference>
<feature type="domain" description="Histidine kinase/HSP90-like ATPase" evidence="2">
    <location>
        <begin position="22"/>
        <end position="125"/>
    </location>
</feature>
<dbReference type="PANTHER" id="PTHR35526:SF3">
    <property type="entry name" value="ANTI-SIGMA-F FACTOR RSBW"/>
    <property type="match status" value="1"/>
</dbReference>
<keyword evidence="1" id="KW-0418">Kinase</keyword>
<comment type="caution">
    <text evidence="3">The sequence shown here is derived from an EMBL/GenBank/DDBJ whole genome shotgun (WGS) entry which is preliminary data.</text>
</comment>
<dbReference type="SUPFAM" id="SSF55874">
    <property type="entry name" value="ATPase domain of HSP90 chaperone/DNA topoisomerase II/histidine kinase"/>
    <property type="match status" value="1"/>
</dbReference>
<keyword evidence="4" id="KW-1185">Reference proteome</keyword>
<proteinExistence type="predicted"/>
<protein>
    <recommendedName>
        <fullName evidence="2">Histidine kinase/HSP90-like ATPase domain-containing protein</fullName>
    </recommendedName>
</protein>
<dbReference type="EMBL" id="BAAATM010000026">
    <property type="protein sequence ID" value="GAA2556842.1"/>
    <property type="molecule type" value="Genomic_DNA"/>
</dbReference>
<organism evidence="3 4">
    <name type="scientific">Streptomyces levis</name>
    <dbReference type="NCBI Taxonomy" id="285566"/>
    <lineage>
        <taxon>Bacteria</taxon>
        <taxon>Bacillati</taxon>
        <taxon>Actinomycetota</taxon>
        <taxon>Actinomycetes</taxon>
        <taxon>Kitasatosporales</taxon>
        <taxon>Streptomycetaceae</taxon>
        <taxon>Streptomyces</taxon>
    </lineage>
</organism>
<dbReference type="InterPro" id="IPR036890">
    <property type="entry name" value="HATPase_C_sf"/>
</dbReference>
<dbReference type="Pfam" id="PF13581">
    <property type="entry name" value="HATPase_c_2"/>
    <property type="match status" value="1"/>
</dbReference>
<evidence type="ECO:0000313" key="4">
    <source>
        <dbReference type="Proteomes" id="UP001501095"/>
    </source>
</evidence>
<dbReference type="InterPro" id="IPR050267">
    <property type="entry name" value="Anti-sigma-factor_SerPK"/>
</dbReference>
<evidence type="ECO:0000259" key="2">
    <source>
        <dbReference type="Pfam" id="PF13581"/>
    </source>
</evidence>
<evidence type="ECO:0000256" key="1">
    <source>
        <dbReference type="ARBA" id="ARBA00022527"/>
    </source>
</evidence>
<keyword evidence="1" id="KW-0723">Serine/threonine-protein kinase</keyword>
<dbReference type="CDD" id="cd16936">
    <property type="entry name" value="HATPase_RsbW-like"/>
    <property type="match status" value="1"/>
</dbReference>
<dbReference type="PANTHER" id="PTHR35526">
    <property type="entry name" value="ANTI-SIGMA-F FACTOR RSBW-RELATED"/>
    <property type="match status" value="1"/>
</dbReference>
<name>A0ABN3P1T2_9ACTN</name>
<reference evidence="3 4" key="1">
    <citation type="journal article" date="2019" name="Int. J. Syst. Evol. Microbiol.">
        <title>The Global Catalogue of Microorganisms (GCM) 10K type strain sequencing project: providing services to taxonomists for standard genome sequencing and annotation.</title>
        <authorList>
            <consortium name="The Broad Institute Genomics Platform"/>
            <consortium name="The Broad Institute Genome Sequencing Center for Infectious Disease"/>
            <person name="Wu L."/>
            <person name="Ma J."/>
        </authorList>
    </citation>
    <scope>NUCLEOTIDE SEQUENCE [LARGE SCALE GENOMIC DNA]</scope>
    <source>
        <strain evidence="3 4">JCM 6924</strain>
    </source>
</reference>
<dbReference type="Gene3D" id="3.30.565.10">
    <property type="entry name" value="Histidine kinase-like ATPase, C-terminal domain"/>
    <property type="match status" value="1"/>
</dbReference>
<evidence type="ECO:0000313" key="3">
    <source>
        <dbReference type="EMBL" id="GAA2556842.1"/>
    </source>
</evidence>
<dbReference type="Proteomes" id="UP001501095">
    <property type="component" value="Unassembled WGS sequence"/>
</dbReference>
<gene>
    <name evidence="3" type="ORF">GCM10010423_67960</name>
</gene>
<dbReference type="InterPro" id="IPR003594">
    <property type="entry name" value="HATPase_dom"/>
</dbReference>